<gene>
    <name evidence="12" type="ORF">SAMN05444349_1363</name>
</gene>
<evidence type="ECO:0000256" key="4">
    <source>
        <dbReference type="ARBA" id="ARBA00023015"/>
    </source>
</evidence>
<evidence type="ECO:0000256" key="6">
    <source>
        <dbReference type="ARBA" id="ARBA00023163"/>
    </source>
</evidence>
<dbReference type="InterPro" id="IPR011123">
    <property type="entry name" value="Y_Y_Y"/>
</dbReference>
<dbReference type="SUPFAM" id="SSF63829">
    <property type="entry name" value="Calcium-dependent phosphotriesterase"/>
    <property type="match status" value="3"/>
</dbReference>
<dbReference type="Proteomes" id="UP000184436">
    <property type="component" value="Unassembled WGS sequence"/>
</dbReference>
<dbReference type="Pfam" id="PF07494">
    <property type="entry name" value="Reg_prop"/>
    <property type="match status" value="4"/>
</dbReference>
<dbReference type="Pfam" id="PF12833">
    <property type="entry name" value="HTH_18"/>
    <property type="match status" value="1"/>
</dbReference>
<evidence type="ECO:0000256" key="1">
    <source>
        <dbReference type="ARBA" id="ARBA00000085"/>
    </source>
</evidence>
<evidence type="ECO:0000313" key="13">
    <source>
        <dbReference type="Proteomes" id="UP000184436"/>
    </source>
</evidence>
<feature type="modified residue" description="4-aspartylphosphate" evidence="7">
    <location>
        <position position="1161"/>
    </location>
</feature>
<dbReference type="GO" id="GO:0003700">
    <property type="term" value="F:DNA-binding transcription factor activity"/>
    <property type="evidence" value="ECO:0007669"/>
    <property type="project" value="InterPro"/>
</dbReference>
<dbReference type="InterPro" id="IPR013783">
    <property type="entry name" value="Ig-like_fold"/>
</dbReference>
<dbReference type="PANTHER" id="PTHR43547:SF2">
    <property type="entry name" value="HYBRID SIGNAL TRANSDUCTION HISTIDINE KINASE C"/>
    <property type="match status" value="1"/>
</dbReference>
<dbReference type="OrthoDB" id="1116352at2"/>
<dbReference type="PROSITE" id="PS50109">
    <property type="entry name" value="HIS_KIN"/>
    <property type="match status" value="1"/>
</dbReference>
<protein>
    <recommendedName>
        <fullName evidence="2">histidine kinase</fullName>
        <ecNumber evidence="2">2.7.13.3</ecNumber>
    </recommendedName>
</protein>
<dbReference type="InterPro" id="IPR011006">
    <property type="entry name" value="CheY-like_superfamily"/>
</dbReference>
<dbReference type="EMBL" id="FQVD01000036">
    <property type="protein sequence ID" value="SHF80049.1"/>
    <property type="molecule type" value="Genomic_DNA"/>
</dbReference>
<dbReference type="InterPro" id="IPR036097">
    <property type="entry name" value="HisK_dim/P_sf"/>
</dbReference>
<evidence type="ECO:0000256" key="7">
    <source>
        <dbReference type="PROSITE-ProRule" id="PRU00169"/>
    </source>
</evidence>
<dbReference type="PRINTS" id="PR00344">
    <property type="entry name" value="BCTRLSENSOR"/>
</dbReference>
<keyword evidence="3 7" id="KW-0597">Phosphoprotein</keyword>
<dbReference type="Gene3D" id="3.30.565.10">
    <property type="entry name" value="Histidine kinase-like ATPase, C-terminal domain"/>
    <property type="match status" value="1"/>
</dbReference>
<evidence type="ECO:0000313" key="12">
    <source>
        <dbReference type="EMBL" id="SHF80049.1"/>
    </source>
</evidence>
<dbReference type="InterPro" id="IPR003661">
    <property type="entry name" value="HisK_dim/P_dom"/>
</dbReference>
<dbReference type="Pfam" id="PF02518">
    <property type="entry name" value="HATPase_c"/>
    <property type="match status" value="1"/>
</dbReference>
<evidence type="ECO:0000256" key="8">
    <source>
        <dbReference type="SAM" id="Phobius"/>
    </source>
</evidence>
<dbReference type="SMART" id="SM00342">
    <property type="entry name" value="HTH_ARAC"/>
    <property type="match status" value="1"/>
</dbReference>
<keyword evidence="4" id="KW-0805">Transcription regulation</keyword>
<dbReference type="SMART" id="SM00388">
    <property type="entry name" value="HisKA"/>
    <property type="match status" value="1"/>
</dbReference>
<dbReference type="SUPFAM" id="SSF47384">
    <property type="entry name" value="Homodimeric domain of signal transducing histidine kinase"/>
    <property type="match status" value="1"/>
</dbReference>
<dbReference type="EC" id="2.7.13.3" evidence="2"/>
<proteinExistence type="predicted"/>
<dbReference type="SUPFAM" id="SSF46689">
    <property type="entry name" value="Homeodomain-like"/>
    <property type="match status" value="1"/>
</dbReference>
<keyword evidence="13" id="KW-1185">Reference proteome</keyword>
<dbReference type="Gene3D" id="3.40.50.2300">
    <property type="match status" value="1"/>
</dbReference>
<reference evidence="12 13" key="1">
    <citation type="submission" date="2016-11" db="EMBL/GenBank/DDBJ databases">
        <authorList>
            <person name="Jaros S."/>
            <person name="Januszkiewicz K."/>
            <person name="Wedrychowicz H."/>
        </authorList>
    </citation>
    <scope>NUCLEOTIDE SEQUENCE [LARGE SCALE GENOMIC DNA]</scope>
    <source>
        <strain evidence="12 13">DSM 26883</strain>
    </source>
</reference>
<sequence>MPKFCLCLILWILGIFYSGSVLRAEAVSDLKFIPIQSKLLPSNEVRKLYQDSDGYIWIPTYNGLVRYDGYNIITYGLYNGIDESFNSYLNAVVEDDSKNLWIATEKGLYQLNKITGKLSYIRSDELGQLNAADLLYGTGKSLWIGGDKGLFRKGKDEDFERIDLKEPSGKRVLHISSIMEDSRQNLWITAWEQGLFRYDIKNKKLYSYIDPVLRNANVVFEDANHSIWVGTWGKGLLKLNNPYTSGSMYYKQYIHDEKNSNSLLDDIIYDIEQDNEHRLWIGSRSGLSILCNEQDINSFKNFVPDGEYGSLPYNEVSSILRTRDNLMWISMFGGGFCKIQTESNKYGVDNLEIVKEKYNTNSVRSICQAGENEFWMGIIGFGMIKYNLETQNCVNYVDIPEFKSLSYTSTVDAIIKRKNGEICFGTWNAGLWFYNETDRKITLLNQYVNRKFKDDCIHVLREDSEGNLWIGTRKGVYILDTQGQFYTLSEWLHFDTDLVSSNIFDIKEDQDKNIWIATNYEGVSRINLSTRQYKKYPVIGKKEIYNTNCLLVDSHQRIWVGTMWSGLAYYQKETDSFVTVSSISTIENKGILNILEDDNGRIWITTNSAVLSFEVNDSFQMEKINYYTVSNGASEFFFNKNASFKMPDGRIIFGGSQGLRIFESSQIVEDTPLFYSLAFTDFRIHNQSLRDFPEKKREKLAKYDIDYTKEITLTHDKNNFYIEFSLLNYENPQENLYSYQLEGYDEKEVVVDAQQRFAIYNNLPAGTYTFRLKGTSASGVWSKHEKTLTIHILPEPWKSWWAYLLYFLIGGTLFYFVIRFIHYRWKMQHEIQISKLEKQKIEEINHVKLQFFTNITHELMTPLSIILASLENLKNNTGDQSSLYSIMSSNVIRLMRLIQQVLEFRKVESGNLKICVSSGNISEAVENCIEAFAPLVAKKLLKIDFLSDPEIIIGYYDSDKLDKIIYNLLSNAAKYTPEKGKISVNLRLIEDSGIQIECINTGEPMSKGKMNTLFQRFYEGDYRKYHTIGTGIGLSLVKDLVEKHHGEITVQSEENIGNCFRIVLPITKESYQEDEIDDSVKSQIVSGLPYIMCESGANTEELERIDGVQSDYTILIVDDNEELCMLFSNLFANYFHVKTAYNGKQGLEILESTSIHLIVSDIMMPEMDGIEFCQTVKSKFEFCHIPVILLTARGTEESQIEGYNSGADGYISKPCNFSLLYAQIMNLLKKQERKGADFRKQIVFEVGKLEYTSMDESFIQRAIDCVNSHLGDCEFGQQEFVREMGTSRTVLTEKLKSLTGLTPSIFILNVRLTAACKLLEEQKKMRIADLAYSVGFNDPKYFSTCFKKKYSLSPKEYMDRLQS</sequence>
<dbReference type="SMART" id="SM00387">
    <property type="entry name" value="HATPase_c"/>
    <property type="match status" value="1"/>
</dbReference>
<dbReference type="PROSITE" id="PS00041">
    <property type="entry name" value="HTH_ARAC_FAMILY_1"/>
    <property type="match status" value="1"/>
</dbReference>
<dbReference type="InterPro" id="IPR011110">
    <property type="entry name" value="Reg_prop"/>
</dbReference>
<dbReference type="InterPro" id="IPR018062">
    <property type="entry name" value="HTH_AraC-typ_CS"/>
</dbReference>
<keyword evidence="8" id="KW-0472">Membrane</keyword>
<dbReference type="InterPro" id="IPR018060">
    <property type="entry name" value="HTH_AraC"/>
</dbReference>
<keyword evidence="6" id="KW-0804">Transcription</keyword>
<dbReference type="SUPFAM" id="SSF52172">
    <property type="entry name" value="CheY-like"/>
    <property type="match status" value="1"/>
</dbReference>
<dbReference type="Pfam" id="PF00512">
    <property type="entry name" value="HisKA"/>
    <property type="match status" value="1"/>
</dbReference>
<evidence type="ECO:0000259" key="10">
    <source>
        <dbReference type="PROSITE" id="PS50109"/>
    </source>
</evidence>
<dbReference type="SUPFAM" id="SSF55874">
    <property type="entry name" value="ATPase domain of HSP90 chaperone/DNA topoisomerase II/histidine kinase"/>
    <property type="match status" value="1"/>
</dbReference>
<evidence type="ECO:0000259" key="9">
    <source>
        <dbReference type="PROSITE" id="PS01124"/>
    </source>
</evidence>
<dbReference type="Pfam" id="PF07495">
    <property type="entry name" value="Y_Y_Y"/>
    <property type="match status" value="1"/>
</dbReference>
<dbReference type="Gene3D" id="1.10.10.60">
    <property type="entry name" value="Homeodomain-like"/>
    <property type="match status" value="1"/>
</dbReference>
<dbReference type="PANTHER" id="PTHR43547">
    <property type="entry name" value="TWO-COMPONENT HISTIDINE KINASE"/>
    <property type="match status" value="1"/>
</dbReference>
<keyword evidence="12" id="KW-0418">Kinase</keyword>
<dbReference type="Gene3D" id="2.130.10.10">
    <property type="entry name" value="YVTN repeat-like/Quinoprotein amine dehydrogenase"/>
    <property type="match status" value="2"/>
</dbReference>
<dbReference type="InterPro" id="IPR001789">
    <property type="entry name" value="Sig_transdc_resp-reg_receiver"/>
</dbReference>
<dbReference type="FunFam" id="2.60.40.10:FF:000791">
    <property type="entry name" value="Two-component system sensor histidine kinase/response regulator"/>
    <property type="match status" value="1"/>
</dbReference>
<dbReference type="InterPro" id="IPR015943">
    <property type="entry name" value="WD40/YVTN_repeat-like_dom_sf"/>
</dbReference>
<dbReference type="CDD" id="cd17574">
    <property type="entry name" value="REC_OmpR"/>
    <property type="match status" value="1"/>
</dbReference>
<evidence type="ECO:0000256" key="2">
    <source>
        <dbReference type="ARBA" id="ARBA00012438"/>
    </source>
</evidence>
<dbReference type="SMART" id="SM00448">
    <property type="entry name" value="REC"/>
    <property type="match status" value="1"/>
</dbReference>
<dbReference type="InterPro" id="IPR004358">
    <property type="entry name" value="Sig_transdc_His_kin-like_C"/>
</dbReference>
<dbReference type="STRING" id="871325.SAMN05444349_1363"/>
<dbReference type="Gene3D" id="1.10.287.130">
    <property type="match status" value="1"/>
</dbReference>
<dbReference type="InterPro" id="IPR036890">
    <property type="entry name" value="HATPase_C_sf"/>
</dbReference>
<keyword evidence="8" id="KW-1133">Transmembrane helix</keyword>
<keyword evidence="12" id="KW-0808">Transferase</keyword>
<dbReference type="Pfam" id="PF00072">
    <property type="entry name" value="Response_reg"/>
    <property type="match status" value="1"/>
</dbReference>
<dbReference type="PROSITE" id="PS01124">
    <property type="entry name" value="HTH_ARAC_FAMILY_2"/>
    <property type="match status" value="1"/>
</dbReference>
<keyword evidence="8" id="KW-0812">Transmembrane</keyword>
<dbReference type="CDD" id="cd00082">
    <property type="entry name" value="HisKA"/>
    <property type="match status" value="1"/>
</dbReference>
<dbReference type="Gene3D" id="2.60.40.10">
    <property type="entry name" value="Immunoglobulins"/>
    <property type="match status" value="1"/>
</dbReference>
<feature type="domain" description="Response regulatory" evidence="11">
    <location>
        <begin position="1113"/>
        <end position="1228"/>
    </location>
</feature>
<feature type="domain" description="Histidine kinase" evidence="10">
    <location>
        <begin position="854"/>
        <end position="1068"/>
    </location>
</feature>
<accession>A0A1M5ELD4</accession>
<comment type="catalytic activity">
    <reaction evidence="1">
        <text>ATP + protein L-histidine = ADP + protein N-phospho-L-histidine.</text>
        <dbReference type="EC" id="2.7.13.3"/>
    </reaction>
</comment>
<dbReference type="GO" id="GO:0000155">
    <property type="term" value="F:phosphorelay sensor kinase activity"/>
    <property type="evidence" value="ECO:0007669"/>
    <property type="project" value="InterPro"/>
</dbReference>
<dbReference type="InterPro" id="IPR003594">
    <property type="entry name" value="HATPase_dom"/>
</dbReference>
<dbReference type="GO" id="GO:0043565">
    <property type="term" value="F:sequence-specific DNA binding"/>
    <property type="evidence" value="ECO:0007669"/>
    <property type="project" value="InterPro"/>
</dbReference>
<evidence type="ECO:0000256" key="3">
    <source>
        <dbReference type="ARBA" id="ARBA00022553"/>
    </source>
</evidence>
<dbReference type="InterPro" id="IPR005467">
    <property type="entry name" value="His_kinase_dom"/>
</dbReference>
<feature type="domain" description="HTH araC/xylS-type" evidence="9">
    <location>
        <begin position="1260"/>
        <end position="1360"/>
    </location>
</feature>
<dbReference type="PROSITE" id="PS50110">
    <property type="entry name" value="RESPONSE_REGULATORY"/>
    <property type="match status" value="1"/>
</dbReference>
<organism evidence="12 13">
    <name type="scientific">Bacteroides faecichinchillae</name>
    <dbReference type="NCBI Taxonomy" id="871325"/>
    <lineage>
        <taxon>Bacteria</taxon>
        <taxon>Pseudomonadati</taxon>
        <taxon>Bacteroidota</taxon>
        <taxon>Bacteroidia</taxon>
        <taxon>Bacteroidales</taxon>
        <taxon>Bacteroidaceae</taxon>
        <taxon>Bacteroides</taxon>
    </lineage>
</organism>
<feature type="transmembrane region" description="Helical" evidence="8">
    <location>
        <begin position="800"/>
        <end position="818"/>
    </location>
</feature>
<evidence type="ECO:0000256" key="5">
    <source>
        <dbReference type="ARBA" id="ARBA00023125"/>
    </source>
</evidence>
<evidence type="ECO:0000259" key="11">
    <source>
        <dbReference type="PROSITE" id="PS50110"/>
    </source>
</evidence>
<dbReference type="InterPro" id="IPR009057">
    <property type="entry name" value="Homeodomain-like_sf"/>
</dbReference>
<dbReference type="RefSeq" id="WP_025075967.1">
    <property type="nucleotide sequence ID" value="NZ_FQVD01000036.1"/>
</dbReference>
<keyword evidence="5" id="KW-0238">DNA-binding</keyword>
<name>A0A1M5ELD4_9BACE</name>